<gene>
    <name evidence="7" type="ORF">AJ79_07992</name>
</gene>
<dbReference type="Gene3D" id="3.60.130.10">
    <property type="entry name" value="Clavaminate synthase-like"/>
    <property type="match status" value="1"/>
</dbReference>
<protein>
    <recommendedName>
        <fullName evidence="6">TauD/TfdA-like domain-containing protein</fullName>
    </recommendedName>
</protein>
<dbReference type="Proteomes" id="UP000223968">
    <property type="component" value="Unassembled WGS sequence"/>
</dbReference>
<dbReference type="SUPFAM" id="SSF51197">
    <property type="entry name" value="Clavaminate synthase-like"/>
    <property type="match status" value="1"/>
</dbReference>
<dbReference type="PANTHER" id="PTHR43779">
    <property type="entry name" value="DIOXYGENASE RV0097-RELATED"/>
    <property type="match status" value="1"/>
</dbReference>
<proteinExistence type="inferred from homology"/>
<keyword evidence="2" id="KW-0479">Metal-binding</keyword>
<keyword evidence="5" id="KW-0408">Iron</keyword>
<dbReference type="AlphaFoldDB" id="A0A2B7WXH8"/>
<dbReference type="GO" id="GO:0046872">
    <property type="term" value="F:metal ion binding"/>
    <property type="evidence" value="ECO:0007669"/>
    <property type="project" value="UniProtKB-KW"/>
</dbReference>
<evidence type="ECO:0000256" key="2">
    <source>
        <dbReference type="ARBA" id="ARBA00022723"/>
    </source>
</evidence>
<dbReference type="InterPro" id="IPR003819">
    <property type="entry name" value="TauD/TfdA-like"/>
</dbReference>
<dbReference type="PANTHER" id="PTHR43779:SF3">
    <property type="entry name" value="(3R)-3-[(CARBOXYMETHYL)AMINO]FATTY ACID OXYGENASE_DECARBOXYLASE"/>
    <property type="match status" value="1"/>
</dbReference>
<organism evidence="7 8">
    <name type="scientific">Helicocarpus griseus UAMH5409</name>
    <dbReference type="NCBI Taxonomy" id="1447875"/>
    <lineage>
        <taxon>Eukaryota</taxon>
        <taxon>Fungi</taxon>
        <taxon>Dikarya</taxon>
        <taxon>Ascomycota</taxon>
        <taxon>Pezizomycotina</taxon>
        <taxon>Eurotiomycetes</taxon>
        <taxon>Eurotiomycetidae</taxon>
        <taxon>Onygenales</taxon>
        <taxon>Ajellomycetaceae</taxon>
        <taxon>Helicocarpus</taxon>
    </lineage>
</organism>
<dbReference type="OrthoDB" id="5818554at2759"/>
<dbReference type="EMBL" id="PDNB01000175">
    <property type="protein sequence ID" value="PGH01221.1"/>
    <property type="molecule type" value="Genomic_DNA"/>
</dbReference>
<dbReference type="InterPro" id="IPR051178">
    <property type="entry name" value="TfdA_dioxygenase"/>
</dbReference>
<dbReference type="STRING" id="1447875.A0A2B7WXH8"/>
<dbReference type="Pfam" id="PF02668">
    <property type="entry name" value="TauD"/>
    <property type="match status" value="1"/>
</dbReference>
<feature type="domain" description="TauD/TfdA-like" evidence="6">
    <location>
        <begin position="9"/>
        <end position="291"/>
    </location>
</feature>
<comment type="similarity">
    <text evidence="1">Belongs to the TfdA dioxygenase family.</text>
</comment>
<dbReference type="InterPro" id="IPR042098">
    <property type="entry name" value="TauD-like_sf"/>
</dbReference>
<keyword evidence="3" id="KW-0223">Dioxygenase</keyword>
<keyword evidence="4" id="KW-0560">Oxidoreductase</keyword>
<evidence type="ECO:0000313" key="8">
    <source>
        <dbReference type="Proteomes" id="UP000223968"/>
    </source>
</evidence>
<sequence>MTTSKAITVQKLHPTFGAEVRGVDFSNISDEIFSEILAVMAVHGVCVFRSSGLDDLSHVEFSKRMGELDDVKRYMTQGRKPRLPYFELFDAGNVDDKGNAVAPDSARAHFGKGNALWHVDSSFNPRRASFSLLRAVQLPPPNNGGNTDFADSRRAFDDLPENLKQELLENNYVGAHTIAQSRKLGSPEYFKDLDPSKEKMARHYLVQKHEPSGRMNLYIAAHCHHIEGVSADKSQELIDTLMKHATQEKYTLSVEWQNPTDLIIWDNRCVLHRANGGTFEGRYVRDLRRTTVHDDGPMAWGLNNSTSDREDYVSKANLAAATNSS</sequence>
<keyword evidence="8" id="KW-1185">Reference proteome</keyword>
<reference evidence="7 8" key="1">
    <citation type="submission" date="2017-10" db="EMBL/GenBank/DDBJ databases">
        <title>Comparative genomics in systemic dimorphic fungi from Ajellomycetaceae.</title>
        <authorList>
            <person name="Munoz J.F."/>
            <person name="Mcewen J.G."/>
            <person name="Clay O.K."/>
            <person name="Cuomo C.A."/>
        </authorList>
    </citation>
    <scope>NUCLEOTIDE SEQUENCE [LARGE SCALE GENOMIC DNA]</scope>
    <source>
        <strain evidence="7 8">UAMH5409</strain>
    </source>
</reference>
<evidence type="ECO:0000256" key="4">
    <source>
        <dbReference type="ARBA" id="ARBA00023002"/>
    </source>
</evidence>
<evidence type="ECO:0000256" key="1">
    <source>
        <dbReference type="ARBA" id="ARBA00005896"/>
    </source>
</evidence>
<evidence type="ECO:0000256" key="5">
    <source>
        <dbReference type="ARBA" id="ARBA00023004"/>
    </source>
</evidence>
<evidence type="ECO:0000313" key="7">
    <source>
        <dbReference type="EMBL" id="PGH01221.1"/>
    </source>
</evidence>
<name>A0A2B7WXH8_9EURO</name>
<evidence type="ECO:0000256" key="3">
    <source>
        <dbReference type="ARBA" id="ARBA00022964"/>
    </source>
</evidence>
<accession>A0A2B7WXH8</accession>
<evidence type="ECO:0000259" key="6">
    <source>
        <dbReference type="Pfam" id="PF02668"/>
    </source>
</evidence>
<comment type="caution">
    <text evidence="7">The sequence shown here is derived from an EMBL/GenBank/DDBJ whole genome shotgun (WGS) entry which is preliminary data.</text>
</comment>
<dbReference type="GO" id="GO:0051213">
    <property type="term" value="F:dioxygenase activity"/>
    <property type="evidence" value="ECO:0007669"/>
    <property type="project" value="UniProtKB-KW"/>
</dbReference>